<dbReference type="AlphaFoldDB" id="A0A2H6KHG4"/>
<dbReference type="RefSeq" id="XP_028868675.1">
    <property type="nucleotide sequence ID" value="XM_029012842.1"/>
</dbReference>
<dbReference type="EMBL" id="BDSA01000005">
    <property type="protein sequence ID" value="GBE62432.1"/>
    <property type="molecule type" value="Genomic_DNA"/>
</dbReference>
<organism evidence="2 3">
    <name type="scientific">Babesia ovata</name>
    <dbReference type="NCBI Taxonomy" id="189622"/>
    <lineage>
        <taxon>Eukaryota</taxon>
        <taxon>Sar</taxon>
        <taxon>Alveolata</taxon>
        <taxon>Apicomplexa</taxon>
        <taxon>Aconoidasida</taxon>
        <taxon>Piroplasmida</taxon>
        <taxon>Babesiidae</taxon>
        <taxon>Babesia</taxon>
    </lineage>
</organism>
<keyword evidence="2" id="KW-0808">Transferase</keyword>
<gene>
    <name evidence="2" type="ORF">BOVATA_039250</name>
</gene>
<evidence type="ECO:0000313" key="3">
    <source>
        <dbReference type="Proteomes" id="UP000236319"/>
    </source>
</evidence>
<comment type="caution">
    <text evidence="2">The sequence shown here is derived from an EMBL/GenBank/DDBJ whole genome shotgun (WGS) entry which is preliminary data.</text>
</comment>
<dbReference type="VEuPathDB" id="PiroplasmaDB:BOVATA_039250"/>
<dbReference type="GeneID" id="39876202"/>
<name>A0A2H6KHG4_9APIC</name>
<evidence type="ECO:0000313" key="2">
    <source>
        <dbReference type="EMBL" id="GBE62432.1"/>
    </source>
</evidence>
<feature type="region of interest" description="Disordered" evidence="1">
    <location>
        <begin position="396"/>
        <end position="428"/>
    </location>
</feature>
<evidence type="ECO:0000256" key="1">
    <source>
        <dbReference type="SAM" id="MobiDB-lite"/>
    </source>
</evidence>
<protein>
    <submittedName>
        <fullName evidence="2">Gamma-glutamyltransferase, putative</fullName>
    </submittedName>
</protein>
<dbReference type="Proteomes" id="UP000236319">
    <property type="component" value="Unassembled WGS sequence"/>
</dbReference>
<reference evidence="2 3" key="1">
    <citation type="journal article" date="2017" name="BMC Genomics">
        <title>Whole-genome assembly of Babesia ovata and comparative genomics between closely related pathogens.</title>
        <authorList>
            <person name="Yamagishi J."/>
            <person name="Asada M."/>
            <person name="Hakimi H."/>
            <person name="Tanaka T.Q."/>
            <person name="Sugimoto C."/>
            <person name="Kawazu S."/>
        </authorList>
    </citation>
    <scope>NUCLEOTIDE SEQUENCE [LARGE SCALE GENOMIC DNA]</scope>
    <source>
        <strain evidence="2 3">Miyake</strain>
    </source>
</reference>
<sequence length="764" mass="84566">MVARPPLKTSGHWTAKRWGTLLFNFSAVSLKCSTGQIFGNHNYQKPRVTLTPDVSGEMPLGYENVGDFQSPESCFVTFSVKVKYKEHPLHEEWQLCATVETKPILSRFDTNNHEYTTCLLKHLEKLPLYLMRRWPASTHHEVPVRPQSDFIPCTETDIGEETCESPQWSHIMESYAFKIAIDTAVIYDGNVVYVGHGRRLLSAKDLFGRRIAFELFGDSCNKDEVSGVLVSDACVFVNVNIKDVKFIPCTERCENPHAPDPPLPSPGYRPDYQEYGNPQCLEENSPNDICVTVPQQERQSSSGIPLSSDRTSDSEAVPLKECITYHLVPSDMIGPPSQCGTANDLSAVYVGSDPKYTVSVLDINNVANNISNRHNMDVAAHTNQDDIVLSQPDKANHTVRDGNELSSPISDTPEEPHITPGSPEDKVLGDATLKTEENDDWTFSSPFSLFFGGESQEPSTQQDSEVSRPRAKLASANARKTTKSQGLLTSPITVKLSQRNQHSFLLKIGHAQRRSGHLTLDRSTGLILDGIFDGLATIFKRASCSFAVKRIWIEPKDVGSFVCALTIPDKGGNLDYAKNLMKPFCNLPLDAIGDMAILLSAYSSNESDSLQHNILREMFMDLNVGCGMSVYGCITGNNLDEVNPFDGRKQSPSSSCLRATRSETAVYGDAALSDTLDTTSDGAKARCESERDTISLGSWINTIKKIILDNEAGTIQITSPRTTLPINTDQRWAIMLKQMLESIKTDENEETCSDAIKFIWPMAQ</sequence>
<dbReference type="OrthoDB" id="365891at2759"/>
<proteinExistence type="predicted"/>
<feature type="region of interest" description="Disordered" evidence="1">
    <location>
        <begin position="452"/>
        <end position="484"/>
    </location>
</feature>
<accession>A0A2H6KHG4</accession>
<dbReference type="GO" id="GO:0016740">
    <property type="term" value="F:transferase activity"/>
    <property type="evidence" value="ECO:0007669"/>
    <property type="project" value="UniProtKB-KW"/>
</dbReference>
<keyword evidence="3" id="KW-1185">Reference proteome</keyword>